<keyword evidence="1" id="KW-0597">Phosphoprotein</keyword>
<evidence type="ECO:0000256" key="1">
    <source>
        <dbReference type="PROSITE-ProRule" id="PRU00169"/>
    </source>
</evidence>
<feature type="modified residue" description="4-aspartylphosphate" evidence="1">
    <location>
        <position position="60"/>
    </location>
</feature>
<dbReference type="PANTHER" id="PTHR44520">
    <property type="entry name" value="RESPONSE REGULATOR RCP1-RELATED"/>
    <property type="match status" value="1"/>
</dbReference>
<gene>
    <name evidence="3" type="ORF">SAMN05443667_10172</name>
</gene>
<dbReference type="InterPro" id="IPR001789">
    <property type="entry name" value="Sig_transdc_resp-reg_receiver"/>
</dbReference>
<dbReference type="InterPro" id="IPR011006">
    <property type="entry name" value="CheY-like_superfamily"/>
</dbReference>
<dbReference type="AlphaFoldDB" id="A0A1H3WHC7"/>
<accession>A0A1H3WHC7</accession>
<dbReference type="Proteomes" id="UP000198951">
    <property type="component" value="Unassembled WGS sequence"/>
</dbReference>
<organism evidence="3 4">
    <name type="scientific">Flavobacterium gillisiae</name>
    <dbReference type="NCBI Taxonomy" id="150146"/>
    <lineage>
        <taxon>Bacteria</taxon>
        <taxon>Pseudomonadati</taxon>
        <taxon>Bacteroidota</taxon>
        <taxon>Flavobacteriia</taxon>
        <taxon>Flavobacteriales</taxon>
        <taxon>Flavobacteriaceae</taxon>
        <taxon>Flavobacterium</taxon>
    </lineage>
</organism>
<dbReference type="RefSeq" id="WP_091083022.1">
    <property type="nucleotide sequence ID" value="NZ_FNRD01000001.1"/>
</dbReference>
<reference evidence="4" key="1">
    <citation type="submission" date="2016-10" db="EMBL/GenBank/DDBJ databases">
        <authorList>
            <person name="Varghese N."/>
            <person name="Submissions S."/>
        </authorList>
    </citation>
    <scope>NUCLEOTIDE SEQUENCE [LARGE SCALE GENOMIC DNA]</scope>
    <source>
        <strain evidence="4">DSM 22376</strain>
    </source>
</reference>
<keyword evidence="4" id="KW-1185">Reference proteome</keyword>
<evidence type="ECO:0000313" key="4">
    <source>
        <dbReference type="Proteomes" id="UP000198951"/>
    </source>
</evidence>
<dbReference type="Gene3D" id="3.40.50.2300">
    <property type="match status" value="1"/>
</dbReference>
<protein>
    <submittedName>
        <fullName evidence="3">Response regulator receiver domain-containing protein</fullName>
    </submittedName>
</protein>
<dbReference type="PROSITE" id="PS50110">
    <property type="entry name" value="RESPONSE_REGULATORY"/>
    <property type="match status" value="1"/>
</dbReference>
<dbReference type="PANTHER" id="PTHR44520:SF2">
    <property type="entry name" value="RESPONSE REGULATOR RCP1"/>
    <property type="match status" value="1"/>
</dbReference>
<feature type="domain" description="Response regulatory" evidence="2">
    <location>
        <begin position="5"/>
        <end position="125"/>
    </location>
</feature>
<dbReference type="OrthoDB" id="673128at2"/>
<dbReference type="STRING" id="150146.SAMN05443667_10172"/>
<dbReference type="EMBL" id="FNRD01000001">
    <property type="protein sequence ID" value="SDZ86515.1"/>
    <property type="molecule type" value="Genomic_DNA"/>
</dbReference>
<dbReference type="Pfam" id="PF00072">
    <property type="entry name" value="Response_reg"/>
    <property type="match status" value="1"/>
</dbReference>
<evidence type="ECO:0000313" key="3">
    <source>
        <dbReference type="EMBL" id="SDZ86515.1"/>
    </source>
</evidence>
<sequence>MRTPNFILIDDDKIMLFLIEFEIKKHFDSSAIASYVRSDVAFNFIYDHHNELEDTVVLLDLNMPVMDGFQVLENLKSVSHKLKVIIVTSSISDEDREKAMAYSFVQGYINKPLKGLELKRILANI</sequence>
<dbReference type="GO" id="GO:0000160">
    <property type="term" value="P:phosphorelay signal transduction system"/>
    <property type="evidence" value="ECO:0007669"/>
    <property type="project" value="InterPro"/>
</dbReference>
<evidence type="ECO:0000259" key="2">
    <source>
        <dbReference type="PROSITE" id="PS50110"/>
    </source>
</evidence>
<dbReference type="InterPro" id="IPR052893">
    <property type="entry name" value="TCS_response_regulator"/>
</dbReference>
<dbReference type="SMART" id="SM00448">
    <property type="entry name" value="REC"/>
    <property type="match status" value="1"/>
</dbReference>
<dbReference type="SUPFAM" id="SSF52172">
    <property type="entry name" value="CheY-like"/>
    <property type="match status" value="1"/>
</dbReference>
<name>A0A1H3WHC7_9FLAO</name>
<proteinExistence type="predicted"/>